<sequence>MTQVVNGLTSKTEMGGPMACMYLLGNPDHYKSHEFTSCYWRYYVQWVRNAWKVEGDGIEEDAMMDDEDERVVIGKKSGRYVVMSHVQDYVKRPRIYENINLYNWIRLAQKAPITK</sequence>
<protein>
    <submittedName>
        <fullName evidence="1">Uncharacterized protein</fullName>
    </submittedName>
</protein>
<evidence type="ECO:0000313" key="1">
    <source>
        <dbReference type="EMBL" id="KZP10044.1"/>
    </source>
</evidence>
<organism evidence="1">
    <name type="scientific">Athelia psychrophila</name>
    <dbReference type="NCBI Taxonomy" id="1759441"/>
    <lineage>
        <taxon>Eukaryota</taxon>
        <taxon>Fungi</taxon>
        <taxon>Dikarya</taxon>
        <taxon>Basidiomycota</taxon>
        <taxon>Agaricomycotina</taxon>
        <taxon>Agaricomycetes</taxon>
        <taxon>Agaricomycetidae</taxon>
        <taxon>Atheliales</taxon>
        <taxon>Atheliaceae</taxon>
        <taxon>Athelia</taxon>
    </lineage>
</organism>
<name>A0A165YYA0_9AGAM</name>
<dbReference type="EMBL" id="KV417687">
    <property type="protein sequence ID" value="KZP10044.1"/>
    <property type="molecule type" value="Genomic_DNA"/>
</dbReference>
<accession>A0A165YYA0</accession>
<dbReference type="STRING" id="436010.A0A165YYA0"/>
<reference evidence="1" key="1">
    <citation type="journal article" date="2016" name="Mol. Biol. Evol.">
        <title>Comparative Genomics of Early-Diverging Mushroom-Forming Fungi Provides Insights into the Origins of Lignocellulose Decay Capabilities.</title>
        <authorList>
            <person name="Nagy L.G."/>
            <person name="Riley R."/>
            <person name="Tritt A."/>
            <person name="Adam C."/>
            <person name="Daum C."/>
            <person name="Floudas D."/>
            <person name="Sun H."/>
            <person name="Yadav J.S."/>
            <person name="Pangilinan J."/>
            <person name="Larsson K.H."/>
            <person name="Matsuura K."/>
            <person name="Barry K."/>
            <person name="Labutti K."/>
            <person name="Kuo R."/>
            <person name="Ohm R.A."/>
            <person name="Bhattacharya S.S."/>
            <person name="Shirouzu T."/>
            <person name="Yoshinaga Y."/>
            <person name="Martin F.M."/>
            <person name="Grigoriev I.V."/>
            <person name="Hibbett D.S."/>
        </authorList>
    </citation>
    <scope>NUCLEOTIDE SEQUENCE [LARGE SCALE GENOMIC DNA]</scope>
    <source>
        <strain evidence="1">CBS 109695</strain>
    </source>
</reference>
<gene>
    <name evidence="1" type="ORF">FIBSPDRAFT_758934</name>
</gene>
<feature type="non-terminal residue" evidence="1">
    <location>
        <position position="115"/>
    </location>
</feature>
<dbReference type="OrthoDB" id="3259294at2759"/>
<proteinExistence type="predicted"/>
<dbReference type="AlphaFoldDB" id="A0A165YYA0"/>